<dbReference type="Pfam" id="PF14659">
    <property type="entry name" value="Phage_int_SAM_3"/>
    <property type="match status" value="1"/>
</dbReference>
<dbReference type="PANTHER" id="PTHR30629:SF2">
    <property type="entry name" value="PROPHAGE INTEGRASE INTS-RELATED"/>
    <property type="match status" value="1"/>
</dbReference>
<dbReference type="GO" id="GO:0006310">
    <property type="term" value="P:DNA recombination"/>
    <property type="evidence" value="ECO:0007669"/>
    <property type="project" value="UniProtKB-KW"/>
</dbReference>
<dbReference type="InterPro" id="IPR010998">
    <property type="entry name" value="Integrase_recombinase_N"/>
</dbReference>
<dbReference type="EMBL" id="QNRE01000004">
    <property type="protein sequence ID" value="RBO91376.1"/>
    <property type="molecule type" value="Genomic_DNA"/>
</dbReference>
<keyword evidence="2" id="KW-0229">DNA integration</keyword>
<organism evidence="7 8">
    <name type="scientific">Nocardia puris</name>
    <dbReference type="NCBI Taxonomy" id="208602"/>
    <lineage>
        <taxon>Bacteria</taxon>
        <taxon>Bacillati</taxon>
        <taxon>Actinomycetota</taxon>
        <taxon>Actinomycetes</taxon>
        <taxon>Mycobacteriales</taxon>
        <taxon>Nocardiaceae</taxon>
        <taxon>Nocardia</taxon>
    </lineage>
</organism>
<gene>
    <name evidence="7" type="ORF">DFR74_10478</name>
</gene>
<keyword evidence="4" id="KW-0233">DNA recombination</keyword>
<dbReference type="GO" id="GO:0015074">
    <property type="term" value="P:DNA integration"/>
    <property type="evidence" value="ECO:0007669"/>
    <property type="project" value="UniProtKB-KW"/>
</dbReference>
<dbReference type="InterPro" id="IPR010982">
    <property type="entry name" value="Lambda_DNA-bd_dom_sf"/>
</dbReference>
<dbReference type="PROSITE" id="PS50932">
    <property type="entry name" value="HTH_LACI_2"/>
    <property type="match status" value="1"/>
</dbReference>
<dbReference type="InterPro" id="IPR013762">
    <property type="entry name" value="Integrase-like_cat_sf"/>
</dbReference>
<dbReference type="InterPro" id="IPR004107">
    <property type="entry name" value="Integrase_SAM-like_N"/>
</dbReference>
<evidence type="ECO:0000313" key="7">
    <source>
        <dbReference type="EMBL" id="RBO91376.1"/>
    </source>
</evidence>
<dbReference type="CDD" id="cd01392">
    <property type="entry name" value="HTH_LacI"/>
    <property type="match status" value="1"/>
</dbReference>
<feature type="compositionally biased region" description="Basic residues" evidence="5">
    <location>
        <begin position="159"/>
        <end position="173"/>
    </location>
</feature>
<evidence type="ECO:0000256" key="4">
    <source>
        <dbReference type="ARBA" id="ARBA00023172"/>
    </source>
</evidence>
<reference evidence="7 8" key="1">
    <citation type="submission" date="2018-06" db="EMBL/GenBank/DDBJ databases">
        <title>Genomic Encyclopedia of Type Strains, Phase IV (KMG-IV): sequencing the most valuable type-strain genomes for metagenomic binning, comparative biology and taxonomic classification.</title>
        <authorList>
            <person name="Goeker M."/>
        </authorList>
    </citation>
    <scope>NUCLEOTIDE SEQUENCE [LARGE SCALE GENOMIC DNA]</scope>
    <source>
        <strain evidence="7 8">DSM 44599</strain>
    </source>
</reference>
<dbReference type="OrthoDB" id="4529782at2"/>
<accession>A0A366DMU7</accession>
<evidence type="ECO:0000256" key="1">
    <source>
        <dbReference type="ARBA" id="ARBA00008857"/>
    </source>
</evidence>
<dbReference type="GO" id="GO:0006355">
    <property type="term" value="P:regulation of DNA-templated transcription"/>
    <property type="evidence" value="ECO:0007669"/>
    <property type="project" value="InterPro"/>
</dbReference>
<feature type="region of interest" description="Disordered" evidence="5">
    <location>
        <begin position="154"/>
        <end position="174"/>
    </location>
</feature>
<dbReference type="Proteomes" id="UP000252586">
    <property type="component" value="Unassembled WGS sequence"/>
</dbReference>
<keyword evidence="8" id="KW-1185">Reference proteome</keyword>
<dbReference type="InterPro" id="IPR011010">
    <property type="entry name" value="DNA_brk_join_enz"/>
</dbReference>
<dbReference type="Gene3D" id="1.10.150.130">
    <property type="match status" value="1"/>
</dbReference>
<dbReference type="STRING" id="1210090.GCA_001613185_00861"/>
<proteinExistence type="inferred from homology"/>
<dbReference type="AlphaFoldDB" id="A0A366DMU7"/>
<dbReference type="InterPro" id="IPR000843">
    <property type="entry name" value="HTH_LacI"/>
</dbReference>
<name>A0A366DMU7_9NOCA</name>
<dbReference type="InterPro" id="IPR050808">
    <property type="entry name" value="Phage_Integrase"/>
</dbReference>
<dbReference type="RefSeq" id="WP_067503626.1">
    <property type="nucleotide sequence ID" value="NZ_QNRE01000004.1"/>
</dbReference>
<protein>
    <submittedName>
        <fullName evidence="7">Phage integrase family protein</fullName>
    </submittedName>
</protein>
<keyword evidence="3" id="KW-0238">DNA-binding</keyword>
<comment type="caution">
    <text evidence="7">The sequence shown here is derived from an EMBL/GenBank/DDBJ whole genome shotgun (WGS) entry which is preliminary data.</text>
</comment>
<dbReference type="PANTHER" id="PTHR30629">
    <property type="entry name" value="PROPHAGE INTEGRASE"/>
    <property type="match status" value="1"/>
</dbReference>
<evidence type="ECO:0000313" key="8">
    <source>
        <dbReference type="Proteomes" id="UP000252586"/>
    </source>
</evidence>
<evidence type="ECO:0000259" key="6">
    <source>
        <dbReference type="PROSITE" id="PS50932"/>
    </source>
</evidence>
<dbReference type="SMART" id="SM00354">
    <property type="entry name" value="HTH_LACI"/>
    <property type="match status" value="1"/>
</dbReference>
<dbReference type="Gene3D" id="1.10.260.40">
    <property type="entry name" value="lambda repressor-like DNA-binding domains"/>
    <property type="match status" value="1"/>
</dbReference>
<sequence>MGYANPRSGYFEAKYLVGPGKYTTVKDAAGRVVRYPSRRAAEKAANAAEVNLTTTAPTLRTSAGSPGVRFYDYATKWLPRQDLARNTLANYRRYLECHLLPTFGDYAIGDIDAESIASWEKRERETNARSSVIQWRGLLTTILSDAQHVDKLIPANPAQRRRGRGRRRSKRGSRAAERVFTSAFGGLLVAERAALLAGRDDEFVAEVTRRFTGIRSGELWGLETQHVRPGRLRIEWQLLEVDGRLYRDVPKDESRRNIDLPHWLWQLLADHIERSRPSPCPCHGATYVFRGLPRVRGKNPRGVTMAAIAKRAGVSERAVSLALRSKPGVSEETRRRVHTAAEEIGYQLPQPGECVAHWSRESYRRWIATPAASGSYPPFKKGGAPTPVPVRVDVANAFPLTGVTVVDGMLATPVRGPRAHTLANASWLPIAEGLTPHGARHGHRTDLDQEGIPRVLIDERIGHEDGSVQAAYSHVTPDMRRRLIEVLDRFWYDALDARLALSPRSEVSVLQRLLDDRARQLTTPQRRSAA</sequence>
<evidence type="ECO:0000256" key="5">
    <source>
        <dbReference type="SAM" id="MobiDB-lite"/>
    </source>
</evidence>
<evidence type="ECO:0000256" key="3">
    <source>
        <dbReference type="ARBA" id="ARBA00023125"/>
    </source>
</evidence>
<dbReference type="Gene3D" id="1.10.443.10">
    <property type="entry name" value="Intergrase catalytic core"/>
    <property type="match status" value="1"/>
</dbReference>
<evidence type="ECO:0000256" key="2">
    <source>
        <dbReference type="ARBA" id="ARBA00022908"/>
    </source>
</evidence>
<comment type="similarity">
    <text evidence="1">Belongs to the 'phage' integrase family.</text>
</comment>
<dbReference type="Pfam" id="PF00356">
    <property type="entry name" value="LacI"/>
    <property type="match status" value="1"/>
</dbReference>
<feature type="domain" description="HTH lacI-type" evidence="6">
    <location>
        <begin position="303"/>
        <end position="347"/>
    </location>
</feature>
<dbReference type="GO" id="GO:0003677">
    <property type="term" value="F:DNA binding"/>
    <property type="evidence" value="ECO:0007669"/>
    <property type="project" value="UniProtKB-KW"/>
</dbReference>
<dbReference type="SUPFAM" id="SSF56349">
    <property type="entry name" value="DNA breaking-rejoining enzymes"/>
    <property type="match status" value="2"/>
</dbReference>